<dbReference type="PANTHER" id="PTHR10291:SF43">
    <property type="entry name" value="DEHYDRODOLICHYL DIPHOSPHATE SYNTHASE COMPLEX SUBUNIT DHDDS"/>
    <property type="match status" value="1"/>
</dbReference>
<dbReference type="InterPro" id="IPR018520">
    <property type="entry name" value="UPP_synth-like_CS"/>
</dbReference>
<organism evidence="4 5">
    <name type="scientific">Luteipulveratus mongoliensis</name>
    <dbReference type="NCBI Taxonomy" id="571913"/>
    <lineage>
        <taxon>Bacteria</taxon>
        <taxon>Bacillati</taxon>
        <taxon>Actinomycetota</taxon>
        <taxon>Actinomycetes</taxon>
        <taxon>Micrococcales</taxon>
        <taxon>Dermacoccaceae</taxon>
        <taxon>Luteipulveratus</taxon>
    </lineage>
</organism>
<feature type="binding site" evidence="3">
    <location>
        <position position="50"/>
    </location>
    <ligand>
        <name>substrate</name>
    </ligand>
</feature>
<dbReference type="PROSITE" id="PS01066">
    <property type="entry name" value="UPP_SYNTHASE"/>
    <property type="match status" value="1"/>
</dbReference>
<evidence type="ECO:0000256" key="2">
    <source>
        <dbReference type="ARBA" id="ARBA00038453"/>
    </source>
</evidence>
<accession>A0A0K1JRF1</accession>
<keyword evidence="3" id="KW-0479">Metal-binding</keyword>
<dbReference type="SUPFAM" id="SSF64005">
    <property type="entry name" value="Undecaprenyl diphosphate synthase"/>
    <property type="match status" value="1"/>
</dbReference>
<evidence type="ECO:0000256" key="3">
    <source>
        <dbReference type="HAMAP-Rule" id="MF_01139"/>
    </source>
</evidence>
<dbReference type="CDD" id="cd00475">
    <property type="entry name" value="Cis_IPPS"/>
    <property type="match status" value="1"/>
</dbReference>
<feature type="binding site" evidence="3">
    <location>
        <position position="217"/>
    </location>
    <ligand>
        <name>Mg(2+)</name>
        <dbReference type="ChEBI" id="CHEBI:18420"/>
    </ligand>
</feature>
<keyword evidence="1 3" id="KW-0808">Transferase</keyword>
<dbReference type="InterPro" id="IPR036424">
    <property type="entry name" value="UPP_synth-like_sf"/>
</dbReference>
<feature type="binding site" evidence="3">
    <location>
        <position position="85"/>
    </location>
    <ligand>
        <name>substrate</name>
    </ligand>
</feature>
<evidence type="ECO:0000313" key="4">
    <source>
        <dbReference type="EMBL" id="AKU19287.1"/>
    </source>
</evidence>
<feature type="active site" description="Proton acceptor" evidence="3">
    <location>
        <position position="81"/>
    </location>
</feature>
<evidence type="ECO:0000256" key="1">
    <source>
        <dbReference type="ARBA" id="ARBA00022679"/>
    </source>
</evidence>
<dbReference type="Pfam" id="PF01255">
    <property type="entry name" value="Prenyltransf"/>
    <property type="match status" value="1"/>
</dbReference>
<keyword evidence="3" id="KW-0460">Magnesium</keyword>
<reference evidence="4 5" key="1">
    <citation type="submission" date="2015-03" db="EMBL/GenBank/DDBJ databases">
        <title>Luteipulveratus halotolerans sp. nov., a novel actinobacterium (Dermacoccaceae) from Sarawak, Malaysia.</title>
        <authorList>
            <person name="Juboi H."/>
            <person name="Basik A."/>
            <person name="Shamsul S.S."/>
            <person name="Arnold P."/>
            <person name="Schmitt E.K."/>
            <person name="Sanglier J.-J."/>
            <person name="Yeo T."/>
        </authorList>
    </citation>
    <scope>NUCLEOTIDE SEQUENCE [LARGE SCALE GENOMIC DNA]</scope>
    <source>
        <strain evidence="4 5">MN07-A0370</strain>
    </source>
</reference>
<dbReference type="AlphaFoldDB" id="A0A0K1JRF1"/>
<dbReference type="EMBL" id="CP011112">
    <property type="protein sequence ID" value="AKU19287.1"/>
    <property type="molecule type" value="Genomic_DNA"/>
</dbReference>
<dbReference type="GO" id="GO:0016094">
    <property type="term" value="P:polyprenol biosynthetic process"/>
    <property type="evidence" value="ECO:0007669"/>
    <property type="project" value="TreeGrafter"/>
</dbReference>
<protein>
    <recommendedName>
        <fullName evidence="3">Isoprenyl transferase</fullName>
        <ecNumber evidence="3">2.5.1.-</ecNumber>
    </recommendedName>
</protein>
<dbReference type="InterPro" id="IPR001441">
    <property type="entry name" value="UPP_synth-like"/>
</dbReference>
<dbReference type="PANTHER" id="PTHR10291">
    <property type="entry name" value="DEHYDRODOLICHYL DIPHOSPHATE SYNTHASE FAMILY MEMBER"/>
    <property type="match status" value="1"/>
</dbReference>
<keyword evidence="5" id="KW-1185">Reference proteome</keyword>
<dbReference type="KEGG" id="lmoi:VV02_24595"/>
<comment type="similarity">
    <text evidence="2">Belongs to the UPP synthase family. Z-FPP synthase subfamily.</text>
</comment>
<dbReference type="HAMAP" id="MF_01139">
    <property type="entry name" value="ISPT"/>
    <property type="match status" value="1"/>
</dbReference>
<dbReference type="STRING" id="571913.VV02_24595"/>
<comment type="function">
    <text evidence="3">Catalyzes the condensation of isopentenyl diphosphate (IPP) with allylic pyrophosphates generating different type of terpenoids.</text>
</comment>
<dbReference type="GO" id="GO:0000287">
    <property type="term" value="F:magnesium ion binding"/>
    <property type="evidence" value="ECO:0007669"/>
    <property type="project" value="UniProtKB-UniRule"/>
</dbReference>
<feature type="binding site" evidence="3">
    <location>
        <position position="33"/>
    </location>
    <ligand>
        <name>Mg(2+)</name>
        <dbReference type="ChEBI" id="CHEBI:18420"/>
    </ligand>
</feature>
<proteinExistence type="inferred from homology"/>
<dbReference type="EC" id="2.5.1.-" evidence="3"/>
<feature type="binding site" evidence="3">
    <location>
        <position position="198"/>
    </location>
    <ligand>
        <name>substrate</name>
    </ligand>
</feature>
<evidence type="ECO:0000313" key="5">
    <source>
        <dbReference type="Proteomes" id="UP000066480"/>
    </source>
</evidence>
<comment type="caution">
    <text evidence="3">Lacks conserved residue(s) required for the propagation of feature annotation.</text>
</comment>
<dbReference type="Proteomes" id="UP000066480">
    <property type="component" value="Chromosome"/>
</dbReference>
<dbReference type="Gene3D" id="3.40.1180.10">
    <property type="entry name" value="Decaprenyl diphosphate synthase-like"/>
    <property type="match status" value="1"/>
</dbReference>
<dbReference type="PATRIC" id="fig|571913.6.peg.4987"/>
<feature type="active site" evidence="3">
    <location>
        <position position="33"/>
    </location>
</feature>
<name>A0A0K1JRF1_9MICO</name>
<gene>
    <name evidence="4" type="ORF">VV02_24595</name>
</gene>
<dbReference type="GO" id="GO:0045547">
    <property type="term" value="F:ditrans,polycis-polyprenyl diphosphate synthase [(2E,6E)-farnesyl diphosphate specific] activity"/>
    <property type="evidence" value="ECO:0007669"/>
    <property type="project" value="TreeGrafter"/>
</dbReference>
<comment type="cofactor">
    <cofactor evidence="3">
        <name>Mg(2+)</name>
        <dbReference type="ChEBI" id="CHEBI:18420"/>
    </cofactor>
    <text evidence="3">Binds 2 magnesium ions per subunit.</text>
</comment>
<feature type="binding site" evidence="3">
    <location>
        <position position="38"/>
    </location>
    <ligand>
        <name>substrate</name>
    </ligand>
</feature>
<sequence length="251" mass="27832">MDAVRPGSVECVLGVKRRTPVGPRPRHVGLVMDGNRRWARAARLAPSVGHRAGARHMGTVLSWCEDEGIDHVTIFVASALNLRKRDSAEVANLMELLETVIAEQIETSTWRLHVAGDLSLVPATTRDALQHAMDHSAGRGRHLTLAVGYDWQGEVVESVRSSLAEVRTWDEALEALDERSIAGHLRGGPSKDIDLVVRTSGEQRLSGFFPWETTRSELFFVDHLWPDFSREDFDAALAHYASKRTPTSPVE</sequence>
<dbReference type="NCBIfam" id="TIGR00055">
    <property type="entry name" value="uppS"/>
    <property type="match status" value="1"/>
</dbReference>
<feature type="binding site" evidence="3">
    <location>
        <begin position="204"/>
        <end position="206"/>
    </location>
    <ligand>
        <name>substrate</name>
    </ligand>
</feature>
<feature type="binding site" evidence="3">
    <location>
        <begin position="34"/>
        <end position="37"/>
    </location>
    <ligand>
        <name>substrate</name>
    </ligand>
</feature>
<comment type="subunit">
    <text evidence="3">Homodimer.</text>
</comment>